<feature type="compositionally biased region" description="Basic and acidic residues" evidence="2">
    <location>
        <begin position="313"/>
        <end position="323"/>
    </location>
</feature>
<protein>
    <submittedName>
        <fullName evidence="3">Uncharacterized protein</fullName>
    </submittedName>
</protein>
<dbReference type="VEuPathDB" id="TriTrypDB:LpyrH10_09_0990"/>
<reference evidence="3 4" key="1">
    <citation type="submission" date="2015-07" db="EMBL/GenBank/DDBJ databases">
        <title>High-quality genome of monoxenous trypanosomatid Leptomonas pyrrhocoris.</title>
        <authorList>
            <person name="Flegontov P."/>
            <person name="Butenko A."/>
            <person name="Firsov S."/>
            <person name="Vlcek C."/>
            <person name="Logacheva M.D."/>
            <person name="Field M."/>
            <person name="Filatov D."/>
            <person name="Flegontova O."/>
            <person name="Gerasimov E."/>
            <person name="Jackson A.P."/>
            <person name="Kelly S."/>
            <person name="Opperdoes F."/>
            <person name="O'Reilly A."/>
            <person name="Votypka J."/>
            <person name="Yurchenko V."/>
            <person name="Lukes J."/>
        </authorList>
    </citation>
    <scope>NUCLEOTIDE SEQUENCE [LARGE SCALE GENOMIC DNA]</scope>
    <source>
        <strain evidence="3">H10</strain>
    </source>
</reference>
<feature type="compositionally biased region" description="Acidic residues" evidence="2">
    <location>
        <begin position="302"/>
        <end position="312"/>
    </location>
</feature>
<feature type="region of interest" description="Disordered" evidence="2">
    <location>
        <begin position="1"/>
        <end position="53"/>
    </location>
</feature>
<feature type="compositionally biased region" description="Low complexity" evidence="2">
    <location>
        <begin position="660"/>
        <end position="673"/>
    </location>
</feature>
<accession>A0A0N0VF31</accession>
<feature type="compositionally biased region" description="Low complexity" evidence="2">
    <location>
        <begin position="594"/>
        <end position="603"/>
    </location>
</feature>
<name>A0A0N0VF31_LEPPY</name>
<feature type="coiled-coil region" evidence="1">
    <location>
        <begin position="162"/>
        <end position="196"/>
    </location>
</feature>
<proteinExistence type="predicted"/>
<keyword evidence="1" id="KW-0175">Coiled coil</keyword>
<feature type="coiled-coil region" evidence="1">
    <location>
        <begin position="250"/>
        <end position="284"/>
    </location>
</feature>
<evidence type="ECO:0000256" key="2">
    <source>
        <dbReference type="SAM" id="MobiDB-lite"/>
    </source>
</evidence>
<feature type="compositionally biased region" description="Low complexity" evidence="2">
    <location>
        <begin position="735"/>
        <end position="744"/>
    </location>
</feature>
<feature type="compositionally biased region" description="Polar residues" evidence="2">
    <location>
        <begin position="227"/>
        <end position="239"/>
    </location>
</feature>
<dbReference type="GeneID" id="26905290"/>
<dbReference type="OrthoDB" id="273824at2759"/>
<dbReference type="Proteomes" id="UP000037923">
    <property type="component" value="Unassembled WGS sequence"/>
</dbReference>
<evidence type="ECO:0000313" key="4">
    <source>
        <dbReference type="Proteomes" id="UP000037923"/>
    </source>
</evidence>
<keyword evidence="4" id="KW-1185">Reference proteome</keyword>
<feature type="compositionally biased region" description="Basic and acidic residues" evidence="2">
    <location>
        <begin position="675"/>
        <end position="692"/>
    </location>
</feature>
<feature type="region of interest" description="Disordered" evidence="2">
    <location>
        <begin position="302"/>
        <end position="323"/>
    </location>
</feature>
<organism evidence="3 4">
    <name type="scientific">Leptomonas pyrrhocoris</name>
    <name type="common">Firebug parasite</name>
    <dbReference type="NCBI Taxonomy" id="157538"/>
    <lineage>
        <taxon>Eukaryota</taxon>
        <taxon>Discoba</taxon>
        <taxon>Euglenozoa</taxon>
        <taxon>Kinetoplastea</taxon>
        <taxon>Metakinetoplastina</taxon>
        <taxon>Trypanosomatida</taxon>
        <taxon>Trypanosomatidae</taxon>
        <taxon>Leishmaniinae</taxon>
        <taxon>Leptomonas</taxon>
    </lineage>
</organism>
<feature type="compositionally biased region" description="Low complexity" evidence="2">
    <location>
        <begin position="632"/>
        <end position="647"/>
    </location>
</feature>
<dbReference type="AlphaFoldDB" id="A0A0N0VF31"/>
<dbReference type="EMBL" id="LGTL01000009">
    <property type="protein sequence ID" value="KPA79952.1"/>
    <property type="molecule type" value="Genomic_DNA"/>
</dbReference>
<feature type="region of interest" description="Disordered" evidence="2">
    <location>
        <begin position="223"/>
        <end position="248"/>
    </location>
</feature>
<feature type="region of interest" description="Disordered" evidence="2">
    <location>
        <begin position="562"/>
        <end position="746"/>
    </location>
</feature>
<comment type="caution">
    <text evidence="3">The sequence shown here is derived from an EMBL/GenBank/DDBJ whole genome shotgun (WGS) entry which is preliminary data.</text>
</comment>
<dbReference type="RefSeq" id="XP_015658391.1">
    <property type="nucleotide sequence ID" value="XM_015802875.1"/>
</dbReference>
<gene>
    <name evidence="3" type="ORF">ABB37_04999</name>
</gene>
<evidence type="ECO:0000256" key="1">
    <source>
        <dbReference type="SAM" id="Coils"/>
    </source>
</evidence>
<feature type="compositionally biased region" description="Low complexity" evidence="2">
    <location>
        <begin position="32"/>
        <end position="52"/>
    </location>
</feature>
<sequence>MSHAEVAHGAADQRSQERRPPGVYRAVTDAHTTGSSSSATAATTAAAAGTSSVHENQVLSSNVDPSAADARHRFYQLRALRREMCGRPFMLDSGGHNSEQLLSAPSAMSTSPPLIHLRPTSLPAPTSYGLPLDRLPIEDSATRYILRTAAAERALRHQQADNDSLKRLVLTHRQEADDLRQQLERLSLELAASSQTVLRQTATMRSLTSEMERHDAYHLIKERRASSADTLPPSSTGEQSAAGVKGSQRTEALAAEVAQLRREKDVVEEQLHLLTQQQQQEQKRKSKGGPRDTSAAAIEAIERDEDELAAEDEERRGTSHEAHTSWFPFAAEELERLVQTFGRVLSGAAPRSYTRSASPPFLSSLFSCDVDLVMEVTLSDLSFTATSSVGRQLGHNRNATSSSHDNHGVLSVCGPYDRSHLLLSVHLANPHVLSVPPVHRRPRSQEPLSTRCCFYALPDTQGVLTFGFFETAEDETKSPASGAAGDAATPTATATVPVRSLIAAATTTSCSEQGVGRGNSGVSTVHTIHLHTDGYSASCGAATLVACVTAVQRTATPDRVYHSRQNAWNTERADDNVRGGPLSSSTVQATVPGAMAEAAAAAERSTHRHQRAPLMSPSREDGAAGSTRRRLTPLSSSMSSTRTTPPSHQALPLVAEGTPRRSSSPAVPSSVAALEKVKNGETTKAENDEGVKANDAGKLSQLKGAALNAKSTPDDDSSSEAAQPLKGEEAQPSHPLRAPPATTVPLPPLVRVPTPPAITVPSAPPAKIRIYVKSLRDFHSSTSEEVEDLLEHCAVQVGVYLGPTQVLAAPPRRNPSHAVWGAEDGTCSTAVSVEQDIRFEVRDGSTAAAAHALAQAVVRVSDVLGNWGERDLAVMSVTDSAVCGTLTVCFSSLDEKEC</sequence>
<evidence type="ECO:0000313" key="3">
    <source>
        <dbReference type="EMBL" id="KPA79952.1"/>
    </source>
</evidence>
<dbReference type="OMA" id="VCICGPY"/>